<keyword evidence="3" id="KW-1185">Reference proteome</keyword>
<accession>A0ABQ2DS93</accession>
<dbReference type="RefSeq" id="WP_188687172.1">
    <property type="nucleotide sequence ID" value="NZ_BMKX01000010.1"/>
</dbReference>
<dbReference type="EMBL" id="BMKX01000010">
    <property type="protein sequence ID" value="GGJ71281.1"/>
    <property type="molecule type" value="Genomic_DNA"/>
</dbReference>
<evidence type="ECO:0008006" key="4">
    <source>
        <dbReference type="Google" id="ProtNLM"/>
    </source>
</evidence>
<dbReference type="Proteomes" id="UP000606115">
    <property type="component" value="Unassembled WGS sequence"/>
</dbReference>
<feature type="compositionally biased region" description="Basic and acidic residues" evidence="1">
    <location>
        <begin position="464"/>
        <end position="483"/>
    </location>
</feature>
<evidence type="ECO:0000313" key="2">
    <source>
        <dbReference type="EMBL" id="GGJ71281.1"/>
    </source>
</evidence>
<feature type="region of interest" description="Disordered" evidence="1">
    <location>
        <begin position="408"/>
        <end position="492"/>
    </location>
</feature>
<sequence>MASNTVRLWHENLADMAAARVDAGHMHEVWTKCHYQRLWLFSFTTVDLWVVFGVANENENEIVVEDQDLIEASVEVKEFDSVIEDENPEEGLKDLTDEQNREAEQFATMFMKKILRLRGVRIDRKQFLKAELHKRGFSPEQIAGAIEGTPAGSGVSISVLDDIARSAIDFETRKSTSLSFFAGLPGGFAMIGTIPADITQFYVHAFRVMQKLAYVYGWQSFLEDAEDIDDETLGLLATFLGVMMKVGGASASLNTFAARVAAPAIERNIARVALTKTLWYTPMKKTLRIIGINITKQSFAKSVSKVVPVVGGVISGGMTFVVLGSQSQRLQKHLRMLPPPNVDAAAYLRALAELDVEKEAKKSRVSIALDNAGSSARDAASGTVDFFRAVDLDGDGIPDEARAKTSVKKAMSSVKNAVSRSAGKTNGGEEVDAANSASAPESKLRGFAENTTGKFKSKFASKRSSRETAKDVGIEVRDEKDASESGLDSDTF</sequence>
<dbReference type="GeneID" id="303305603"/>
<comment type="caution">
    <text evidence="2">The sequence shown here is derived from an EMBL/GenBank/DDBJ whole genome shotgun (WGS) entry which is preliminary data.</text>
</comment>
<reference evidence="3" key="1">
    <citation type="journal article" date="2019" name="Int. J. Syst. Evol. Microbiol.">
        <title>The Global Catalogue of Microorganisms (GCM) 10K type strain sequencing project: providing services to taxonomists for standard genome sequencing and annotation.</title>
        <authorList>
            <consortium name="The Broad Institute Genomics Platform"/>
            <consortium name="The Broad Institute Genome Sequencing Center for Infectious Disease"/>
            <person name="Wu L."/>
            <person name="Ma J."/>
        </authorList>
    </citation>
    <scope>NUCLEOTIDE SEQUENCE [LARGE SCALE GENOMIC DNA]</scope>
    <source>
        <strain evidence="3">CGMCC 1.3685</strain>
    </source>
</reference>
<organism evidence="2 3">
    <name type="scientific">Glutamicibacter ardleyensis</name>
    <dbReference type="NCBI Taxonomy" id="225894"/>
    <lineage>
        <taxon>Bacteria</taxon>
        <taxon>Bacillati</taxon>
        <taxon>Actinomycetota</taxon>
        <taxon>Actinomycetes</taxon>
        <taxon>Micrococcales</taxon>
        <taxon>Micrococcaceae</taxon>
        <taxon>Glutamicibacter</taxon>
    </lineage>
</organism>
<evidence type="ECO:0000313" key="3">
    <source>
        <dbReference type="Proteomes" id="UP000606115"/>
    </source>
</evidence>
<evidence type="ECO:0000256" key="1">
    <source>
        <dbReference type="SAM" id="MobiDB-lite"/>
    </source>
</evidence>
<name>A0ABQ2DS93_9MICC</name>
<feature type="compositionally biased region" description="Polar residues" evidence="1">
    <location>
        <begin position="413"/>
        <end position="424"/>
    </location>
</feature>
<protein>
    <recommendedName>
        <fullName evidence="4">EF-hand domain-containing protein</fullName>
    </recommendedName>
</protein>
<proteinExistence type="predicted"/>
<gene>
    <name evidence="2" type="ORF">GCM10007173_32670</name>
</gene>